<dbReference type="AlphaFoldDB" id="A0A0D2NSB7"/>
<evidence type="ECO:0000256" key="1">
    <source>
        <dbReference type="ARBA" id="ARBA00023125"/>
    </source>
</evidence>
<evidence type="ECO:0000313" key="5">
    <source>
        <dbReference type="EMBL" id="KJA21704.1"/>
    </source>
</evidence>
<keyword evidence="6" id="KW-1185">Reference proteome</keyword>
<feature type="compositionally biased region" description="Basic and acidic residues" evidence="3">
    <location>
        <begin position="211"/>
        <end position="221"/>
    </location>
</feature>
<evidence type="ECO:0000256" key="2">
    <source>
        <dbReference type="PROSITE-ProRule" id="PRU00267"/>
    </source>
</evidence>
<reference evidence="6" key="1">
    <citation type="submission" date="2014-04" db="EMBL/GenBank/DDBJ databases">
        <title>Evolutionary Origins and Diversification of the Mycorrhizal Mutualists.</title>
        <authorList>
            <consortium name="DOE Joint Genome Institute"/>
            <consortium name="Mycorrhizal Genomics Consortium"/>
            <person name="Kohler A."/>
            <person name="Kuo A."/>
            <person name="Nagy L.G."/>
            <person name="Floudas D."/>
            <person name="Copeland A."/>
            <person name="Barry K.W."/>
            <person name="Cichocki N."/>
            <person name="Veneault-Fourrey C."/>
            <person name="LaButti K."/>
            <person name="Lindquist E.A."/>
            <person name="Lipzen A."/>
            <person name="Lundell T."/>
            <person name="Morin E."/>
            <person name="Murat C."/>
            <person name="Riley R."/>
            <person name="Ohm R."/>
            <person name="Sun H."/>
            <person name="Tunlid A."/>
            <person name="Henrissat B."/>
            <person name="Grigoriev I.V."/>
            <person name="Hibbett D.S."/>
            <person name="Martin F."/>
        </authorList>
    </citation>
    <scope>NUCLEOTIDE SEQUENCE [LARGE SCALE GENOMIC DNA]</scope>
    <source>
        <strain evidence="6">FD-334 SS-4</strain>
    </source>
</reference>
<dbReference type="EMBL" id="KN817556">
    <property type="protein sequence ID" value="KJA21704.1"/>
    <property type="molecule type" value="Genomic_DNA"/>
</dbReference>
<keyword evidence="2" id="KW-0539">Nucleus</keyword>
<dbReference type="SMART" id="SM00398">
    <property type="entry name" value="HMG"/>
    <property type="match status" value="1"/>
</dbReference>
<feature type="compositionally biased region" description="Acidic residues" evidence="3">
    <location>
        <begin position="200"/>
        <end position="210"/>
    </location>
</feature>
<dbReference type="Pfam" id="PF00505">
    <property type="entry name" value="HMG_box"/>
    <property type="match status" value="1"/>
</dbReference>
<dbReference type="Gene3D" id="1.10.30.10">
    <property type="entry name" value="High mobility group box domain"/>
    <property type="match status" value="1"/>
</dbReference>
<name>A0A0D2NSB7_HYPSF</name>
<dbReference type="InterPro" id="IPR036910">
    <property type="entry name" value="HMG_box_dom_sf"/>
</dbReference>
<dbReference type="InterPro" id="IPR050342">
    <property type="entry name" value="HMGB"/>
</dbReference>
<dbReference type="CDD" id="cd00084">
    <property type="entry name" value="HMG-box_SF"/>
    <property type="match status" value="1"/>
</dbReference>
<evidence type="ECO:0000256" key="3">
    <source>
        <dbReference type="SAM" id="MobiDB-lite"/>
    </source>
</evidence>
<dbReference type="GO" id="GO:0005634">
    <property type="term" value="C:nucleus"/>
    <property type="evidence" value="ECO:0007669"/>
    <property type="project" value="UniProtKB-UniRule"/>
</dbReference>
<feature type="region of interest" description="Disordered" evidence="3">
    <location>
        <begin position="167"/>
        <end position="256"/>
    </location>
</feature>
<dbReference type="PROSITE" id="PS50118">
    <property type="entry name" value="HMG_BOX_2"/>
    <property type="match status" value="1"/>
</dbReference>
<evidence type="ECO:0000313" key="6">
    <source>
        <dbReference type="Proteomes" id="UP000054270"/>
    </source>
</evidence>
<organism evidence="5 6">
    <name type="scientific">Hypholoma sublateritium (strain FD-334 SS-4)</name>
    <dbReference type="NCBI Taxonomy" id="945553"/>
    <lineage>
        <taxon>Eukaryota</taxon>
        <taxon>Fungi</taxon>
        <taxon>Dikarya</taxon>
        <taxon>Basidiomycota</taxon>
        <taxon>Agaricomycotina</taxon>
        <taxon>Agaricomycetes</taxon>
        <taxon>Agaricomycetidae</taxon>
        <taxon>Agaricales</taxon>
        <taxon>Agaricineae</taxon>
        <taxon>Strophariaceae</taxon>
        <taxon>Hypholoma</taxon>
    </lineage>
</organism>
<feature type="DNA-binding region" description="HMG box" evidence="2">
    <location>
        <begin position="77"/>
        <end position="145"/>
    </location>
</feature>
<dbReference type="OMA" id="DKWKQAY"/>
<feature type="compositionally biased region" description="Acidic residues" evidence="3">
    <location>
        <begin position="222"/>
        <end position="233"/>
    </location>
</feature>
<dbReference type="STRING" id="945553.A0A0D2NSB7"/>
<dbReference type="SUPFAM" id="SSF47095">
    <property type="entry name" value="HMG-box"/>
    <property type="match status" value="1"/>
</dbReference>
<sequence length="256" mass="28233">MPESAFEHHRALFAASLAAVAEHMRTCAQIAESFAKIVDDSPDAHHLLNGKGKAHATDDDGPKKRKRNTKPKDPNAPKRPASSYINFQNAVRGELKKLHPDLSNAELLSKISDLWKDLPASEKEVYNQQMRDQKVEYAALKEAYDKRTPAEIEAANVALADALTLKKANAKPRGPKAKYAVPAPVPAKAAVDETVHSSDVSEEDDDDSEEDPHPVKPHETESSEEEEEEEEPEQPVQKKRRGASAQPKEKGKKSKA</sequence>
<keyword evidence="1 2" id="KW-0238">DNA-binding</keyword>
<evidence type="ECO:0000259" key="4">
    <source>
        <dbReference type="PROSITE" id="PS50118"/>
    </source>
</evidence>
<protein>
    <recommendedName>
        <fullName evidence="4">HMG box domain-containing protein</fullName>
    </recommendedName>
</protein>
<dbReference type="Proteomes" id="UP000054270">
    <property type="component" value="Unassembled WGS sequence"/>
</dbReference>
<dbReference type="GO" id="GO:0003677">
    <property type="term" value="F:DNA binding"/>
    <property type="evidence" value="ECO:0007669"/>
    <property type="project" value="UniProtKB-UniRule"/>
</dbReference>
<dbReference type="OrthoDB" id="1919336at2759"/>
<proteinExistence type="predicted"/>
<gene>
    <name evidence="5" type="ORF">HYPSUDRAFT_41851</name>
</gene>
<feature type="domain" description="HMG box" evidence="4">
    <location>
        <begin position="77"/>
        <end position="145"/>
    </location>
</feature>
<dbReference type="InterPro" id="IPR009071">
    <property type="entry name" value="HMG_box_dom"/>
</dbReference>
<feature type="compositionally biased region" description="Low complexity" evidence="3">
    <location>
        <begin position="177"/>
        <end position="189"/>
    </location>
</feature>
<accession>A0A0D2NSB7</accession>
<feature type="region of interest" description="Disordered" evidence="3">
    <location>
        <begin position="45"/>
        <end position="82"/>
    </location>
</feature>
<dbReference type="PANTHER" id="PTHR48112">
    <property type="entry name" value="HIGH MOBILITY GROUP PROTEIN DSP1"/>
    <property type="match status" value="1"/>
</dbReference>